<feature type="domain" description="Chemotaxis phosphatase CheX-like" evidence="2">
    <location>
        <begin position="45"/>
        <end position="140"/>
    </location>
</feature>
<evidence type="ECO:0000313" key="3">
    <source>
        <dbReference type="EMBL" id="BBD09154.1"/>
    </source>
</evidence>
<dbReference type="RefSeq" id="WP_232034773.1">
    <property type="nucleotide sequence ID" value="NZ_AP017378.1"/>
</dbReference>
<evidence type="ECO:0000313" key="4">
    <source>
        <dbReference type="Proteomes" id="UP000269883"/>
    </source>
</evidence>
<dbReference type="GO" id="GO:0006935">
    <property type="term" value="P:chemotaxis"/>
    <property type="evidence" value="ECO:0007669"/>
    <property type="project" value="UniProtKB-KW"/>
</dbReference>
<dbReference type="PANTHER" id="PTHR39452:SF1">
    <property type="entry name" value="CHEY-P PHOSPHATASE CHEX"/>
    <property type="match status" value="1"/>
</dbReference>
<sequence>MARINVDVVNPFLNAVVEVLSTMAQVRAAPGSPYLKQDSSARGDVSGLIGITGEVQGTIAVTFSERCALAIVGNMLGERMTCMDECVIDAVGELTNVISGKARQGLEQIGQTFSAAIPQVITGQGHAIVHCGDPVLCLAFTTLYGDIIVEVAFGDGAAQVSVDGAGPRDKARAY</sequence>
<dbReference type="Pfam" id="PF13690">
    <property type="entry name" value="CheX"/>
    <property type="match status" value="1"/>
</dbReference>
<dbReference type="InterPro" id="IPR038756">
    <property type="entry name" value="CheX-like"/>
</dbReference>
<dbReference type="Gene3D" id="3.40.1550.10">
    <property type="entry name" value="CheC-like"/>
    <property type="match status" value="1"/>
</dbReference>
<dbReference type="Proteomes" id="UP000269883">
    <property type="component" value="Chromosome"/>
</dbReference>
<dbReference type="InterPro" id="IPR028976">
    <property type="entry name" value="CheC-like_sf"/>
</dbReference>
<dbReference type="CDD" id="cd17906">
    <property type="entry name" value="CheX"/>
    <property type="match status" value="1"/>
</dbReference>
<evidence type="ECO:0000256" key="1">
    <source>
        <dbReference type="ARBA" id="ARBA00022500"/>
    </source>
</evidence>
<keyword evidence="1" id="KW-0145">Chemotaxis</keyword>
<gene>
    <name evidence="3" type="ORF">DFE_2428</name>
</gene>
<proteinExistence type="predicted"/>
<evidence type="ECO:0000259" key="2">
    <source>
        <dbReference type="Pfam" id="PF13690"/>
    </source>
</evidence>
<dbReference type="EMBL" id="AP017378">
    <property type="protein sequence ID" value="BBD09154.1"/>
    <property type="molecule type" value="Genomic_DNA"/>
</dbReference>
<dbReference type="InterPro" id="IPR028051">
    <property type="entry name" value="CheX-like_dom"/>
</dbReference>
<reference evidence="3 4" key="1">
    <citation type="journal article" date="2018" name="Sci. Adv.">
        <title>Multi-heme cytochromes provide a pathway for survival in energy-limited environments.</title>
        <authorList>
            <person name="Deng X."/>
            <person name="Dohmae N."/>
            <person name="Nealson K.H."/>
            <person name="Hashimoto K."/>
            <person name="Okamoto A."/>
        </authorList>
    </citation>
    <scope>NUCLEOTIDE SEQUENCE [LARGE SCALE GENOMIC DNA]</scope>
    <source>
        <strain evidence="3 4">IS5</strain>
    </source>
</reference>
<dbReference type="PANTHER" id="PTHR39452">
    <property type="entry name" value="CHEY-P PHOSPHATASE CHEX"/>
    <property type="match status" value="1"/>
</dbReference>
<dbReference type="KEGG" id="dfl:DFE_2428"/>
<name>A0A2Z6B102_9BACT</name>
<keyword evidence="4" id="KW-1185">Reference proteome</keyword>
<dbReference type="SUPFAM" id="SSF103039">
    <property type="entry name" value="CheC-like"/>
    <property type="match status" value="1"/>
</dbReference>
<dbReference type="AlphaFoldDB" id="A0A2Z6B102"/>
<organism evidence="3 4">
    <name type="scientific">Desulfovibrio ferrophilus</name>
    <dbReference type="NCBI Taxonomy" id="241368"/>
    <lineage>
        <taxon>Bacteria</taxon>
        <taxon>Pseudomonadati</taxon>
        <taxon>Thermodesulfobacteriota</taxon>
        <taxon>Desulfovibrionia</taxon>
        <taxon>Desulfovibrionales</taxon>
        <taxon>Desulfovibrionaceae</taxon>
        <taxon>Desulfovibrio</taxon>
    </lineage>
</organism>
<accession>A0A2Z6B102</accession>
<protein>
    <submittedName>
        <fullName evidence="3">Putative inhibitor of MCP methylation, CheC</fullName>
    </submittedName>
</protein>